<reference evidence="2" key="1">
    <citation type="journal article" date="2014" name="Front. Microbiol.">
        <title>High frequency of phylogenetically diverse reductive dehalogenase-homologous genes in deep subseafloor sedimentary metagenomes.</title>
        <authorList>
            <person name="Kawai M."/>
            <person name="Futagami T."/>
            <person name="Toyoda A."/>
            <person name="Takaki Y."/>
            <person name="Nishi S."/>
            <person name="Hori S."/>
            <person name="Arai W."/>
            <person name="Tsubouchi T."/>
            <person name="Morono Y."/>
            <person name="Uchiyama I."/>
            <person name="Ito T."/>
            <person name="Fujiyama A."/>
            <person name="Inagaki F."/>
            <person name="Takami H."/>
        </authorList>
    </citation>
    <scope>NUCLEOTIDE SEQUENCE</scope>
    <source>
        <strain evidence="2">Expedition CK06-06</strain>
    </source>
</reference>
<sequence length="254" mass="29577">QEVEEGVSDKMLQNRGVMPDEEQEFDRNYRAQQEEEFVFDENPARNNWNMIKNPKRPSNIRDDVRGVIDKYGNLYLETHYAYIHSQLVDLLVEEGVIKDQPRWWLTEPKEFLTVTRNGNTNEMKIGDSNILFSNSPKEMERGYNLSIKRGMNLPPMEDVQAIFNDFLKRAQLKNPNWKFLPKRIDESVKNIVTNVIKETYIETMINEAEIMTVDQLPFKREIEGLGGQIFSVGGAVRDEFLGRESKDLDIVITG</sequence>
<proteinExistence type="predicted"/>
<feature type="non-terminal residue" evidence="2">
    <location>
        <position position="1"/>
    </location>
</feature>
<dbReference type="Gene3D" id="3.30.460.10">
    <property type="entry name" value="Beta Polymerase, domain 2"/>
    <property type="match status" value="1"/>
</dbReference>
<accession>X0VGV5</accession>
<dbReference type="InterPro" id="IPR043519">
    <property type="entry name" value="NT_sf"/>
</dbReference>
<feature type="region of interest" description="Disordered" evidence="1">
    <location>
        <begin position="1"/>
        <end position="22"/>
    </location>
</feature>
<name>X0VGV5_9ZZZZ</name>
<dbReference type="SUPFAM" id="SSF81301">
    <property type="entry name" value="Nucleotidyltransferase"/>
    <property type="match status" value="1"/>
</dbReference>
<gene>
    <name evidence="2" type="ORF">S01H1_60047</name>
</gene>
<evidence type="ECO:0008006" key="3">
    <source>
        <dbReference type="Google" id="ProtNLM"/>
    </source>
</evidence>
<feature type="non-terminal residue" evidence="2">
    <location>
        <position position="254"/>
    </location>
</feature>
<evidence type="ECO:0000313" key="2">
    <source>
        <dbReference type="EMBL" id="GAG17519.1"/>
    </source>
</evidence>
<organism evidence="2">
    <name type="scientific">marine sediment metagenome</name>
    <dbReference type="NCBI Taxonomy" id="412755"/>
    <lineage>
        <taxon>unclassified sequences</taxon>
        <taxon>metagenomes</taxon>
        <taxon>ecological metagenomes</taxon>
    </lineage>
</organism>
<protein>
    <recommendedName>
        <fullName evidence="3">Poly A polymerase head domain-containing protein</fullName>
    </recommendedName>
</protein>
<comment type="caution">
    <text evidence="2">The sequence shown here is derived from an EMBL/GenBank/DDBJ whole genome shotgun (WGS) entry which is preliminary data.</text>
</comment>
<dbReference type="AlphaFoldDB" id="X0VGV5"/>
<dbReference type="EMBL" id="BARS01039314">
    <property type="protein sequence ID" value="GAG17519.1"/>
    <property type="molecule type" value="Genomic_DNA"/>
</dbReference>
<evidence type="ECO:0000256" key="1">
    <source>
        <dbReference type="SAM" id="MobiDB-lite"/>
    </source>
</evidence>